<evidence type="ECO:0000313" key="2">
    <source>
        <dbReference type="EMBL" id="MFC3909343.1"/>
    </source>
</evidence>
<evidence type="ECO:0000313" key="3">
    <source>
        <dbReference type="Proteomes" id="UP001595758"/>
    </source>
</evidence>
<keyword evidence="3" id="KW-1185">Reference proteome</keyword>
<dbReference type="EMBL" id="JBHSAB010000023">
    <property type="protein sequence ID" value="MFC3909343.1"/>
    <property type="molecule type" value="Genomic_DNA"/>
</dbReference>
<evidence type="ECO:0008006" key="4">
    <source>
        <dbReference type="Google" id="ProtNLM"/>
    </source>
</evidence>
<dbReference type="Proteomes" id="UP001595758">
    <property type="component" value="Unassembled WGS sequence"/>
</dbReference>
<accession>A0ABV8CG88</accession>
<proteinExistence type="predicted"/>
<sequence length="340" mass="37889">MPRFLMFDHGGVLDGSIVEDKNTITANDLILEEYDWGGAQVLKNGVGIFSTINNLIEYHDYEVVFHSKNDEKDQIKILEQLQQACKNKGLKFPIIRAMAVYDPSLYNNIPSSAPTIAVNQYGIYIANWGADDLNGKASVRRALENLLEINTKDRMNHIVFDDGEPNVTTPIQEGYRAFLIGSGDNCLPLDMALQQVLVKHIQEHNDSAGTISDLKLAKIKALCAQYLGHVQDVRQGDSAPYSAEDLKNKEAVFCQLYHAKNIQEAKTIWLANQGILNKNRTPWSILIIKAIAVILTLPVSLPALLIYSGVKRGTCNFFKPDSQIASDKIAVEFSKKQDNN</sequence>
<reference evidence="3" key="1">
    <citation type="journal article" date="2019" name="Int. J. Syst. Evol. Microbiol.">
        <title>The Global Catalogue of Microorganisms (GCM) 10K type strain sequencing project: providing services to taxonomists for standard genome sequencing and annotation.</title>
        <authorList>
            <consortium name="The Broad Institute Genomics Platform"/>
            <consortium name="The Broad Institute Genome Sequencing Center for Infectious Disease"/>
            <person name="Wu L."/>
            <person name="Ma J."/>
        </authorList>
    </citation>
    <scope>NUCLEOTIDE SEQUENCE [LARGE SCALE GENOMIC DNA]</scope>
    <source>
        <strain evidence="3">CCUG 59858</strain>
    </source>
</reference>
<evidence type="ECO:0000256" key="1">
    <source>
        <dbReference type="SAM" id="Phobius"/>
    </source>
</evidence>
<gene>
    <name evidence="2" type="ORF">ACFORL_09700</name>
</gene>
<organism evidence="2 3">
    <name type="scientific">Legionella dresdenensis</name>
    <dbReference type="NCBI Taxonomy" id="450200"/>
    <lineage>
        <taxon>Bacteria</taxon>
        <taxon>Pseudomonadati</taxon>
        <taxon>Pseudomonadota</taxon>
        <taxon>Gammaproteobacteria</taxon>
        <taxon>Legionellales</taxon>
        <taxon>Legionellaceae</taxon>
        <taxon>Legionella</taxon>
    </lineage>
</organism>
<dbReference type="RefSeq" id="WP_382343469.1">
    <property type="nucleotide sequence ID" value="NZ_JBHSAB010000023.1"/>
</dbReference>
<protein>
    <recommendedName>
        <fullName evidence="4">Dot/Icm T4SS effector</fullName>
    </recommendedName>
</protein>
<comment type="caution">
    <text evidence="2">The sequence shown here is derived from an EMBL/GenBank/DDBJ whole genome shotgun (WGS) entry which is preliminary data.</text>
</comment>
<keyword evidence="1" id="KW-1133">Transmembrane helix</keyword>
<keyword evidence="1" id="KW-0472">Membrane</keyword>
<name>A0ABV8CG88_9GAMM</name>
<feature type="transmembrane region" description="Helical" evidence="1">
    <location>
        <begin position="283"/>
        <end position="307"/>
    </location>
</feature>
<keyword evidence="1" id="KW-0812">Transmembrane</keyword>